<dbReference type="EMBL" id="CH991552">
    <property type="protein sequence ID" value="EDQ89129.1"/>
    <property type="molecule type" value="Genomic_DNA"/>
</dbReference>
<keyword evidence="15" id="KW-1185">Reference proteome</keyword>
<dbReference type="InterPro" id="IPR036055">
    <property type="entry name" value="LDL_receptor-like_sf"/>
</dbReference>
<keyword evidence="12" id="KW-0407">Ion channel</keyword>
<evidence type="ECO:0000256" key="6">
    <source>
        <dbReference type="ARBA" id="ARBA00022729"/>
    </source>
</evidence>
<dbReference type="CDD" id="cd00112">
    <property type="entry name" value="LDLa"/>
    <property type="match status" value="1"/>
</dbReference>
<dbReference type="SMART" id="SM00369">
    <property type="entry name" value="LRR_TYP"/>
    <property type="match status" value="2"/>
</dbReference>
<dbReference type="PRINTS" id="PR00019">
    <property type="entry name" value="LEURICHRPT"/>
</dbReference>
<dbReference type="Gene3D" id="3.80.10.10">
    <property type="entry name" value="Ribonuclease Inhibitor"/>
    <property type="match status" value="1"/>
</dbReference>
<evidence type="ECO:0000313" key="15">
    <source>
        <dbReference type="Proteomes" id="UP000001357"/>
    </source>
</evidence>
<keyword evidence="7" id="KW-0677">Repeat</keyword>
<evidence type="ECO:0000256" key="1">
    <source>
        <dbReference type="ARBA" id="ARBA00004162"/>
    </source>
</evidence>
<dbReference type="InterPro" id="IPR051432">
    <property type="entry name" value="KCNMA1_auxiliary"/>
</dbReference>
<evidence type="ECO:0000256" key="4">
    <source>
        <dbReference type="ARBA" id="ARBA00022614"/>
    </source>
</evidence>
<proteinExistence type="predicted"/>
<dbReference type="Proteomes" id="UP000001357">
    <property type="component" value="Unassembled WGS sequence"/>
</dbReference>
<dbReference type="InterPro" id="IPR002172">
    <property type="entry name" value="LDrepeatLR_classA_rpt"/>
</dbReference>
<dbReference type="PANTHER" id="PTHR46473">
    <property type="entry name" value="GH08155P"/>
    <property type="match status" value="1"/>
</dbReference>
<evidence type="ECO:0000256" key="12">
    <source>
        <dbReference type="ARBA" id="ARBA00023303"/>
    </source>
</evidence>
<feature type="chain" id="PRO_5002745121" description="Protein kinase domain-containing protein" evidence="13">
    <location>
        <begin position="19"/>
        <end position="626"/>
    </location>
</feature>
<dbReference type="KEGG" id="mbr:MONBRDRAFT_25751"/>
<evidence type="ECO:0000256" key="3">
    <source>
        <dbReference type="ARBA" id="ARBA00022475"/>
    </source>
</evidence>
<evidence type="ECO:0000256" key="5">
    <source>
        <dbReference type="ARBA" id="ARBA00022692"/>
    </source>
</evidence>
<dbReference type="PROSITE" id="PS50068">
    <property type="entry name" value="LDLRA_2"/>
    <property type="match status" value="1"/>
</dbReference>
<dbReference type="GeneID" id="5891289"/>
<keyword evidence="10" id="KW-0472">Membrane</keyword>
<evidence type="ECO:0000256" key="11">
    <source>
        <dbReference type="ARBA" id="ARBA00023157"/>
    </source>
</evidence>
<dbReference type="GO" id="GO:0034220">
    <property type="term" value="P:monoatomic ion transmembrane transport"/>
    <property type="evidence" value="ECO:0007669"/>
    <property type="project" value="UniProtKB-KW"/>
</dbReference>
<dbReference type="PANTHER" id="PTHR46473:SF10">
    <property type="entry name" value="LD45603P-RELATED"/>
    <property type="match status" value="1"/>
</dbReference>
<keyword evidence="5" id="KW-0812">Transmembrane</keyword>
<dbReference type="AlphaFoldDB" id="A9V0B6"/>
<gene>
    <name evidence="14" type="ORF">MONBRDRAFT_25751</name>
</gene>
<keyword evidence="4" id="KW-0433">Leucine-rich repeat</keyword>
<protein>
    <recommendedName>
        <fullName evidence="16">Protein kinase domain-containing protein</fullName>
    </recommendedName>
</protein>
<organism evidence="14 15">
    <name type="scientific">Monosiga brevicollis</name>
    <name type="common">Choanoflagellate</name>
    <dbReference type="NCBI Taxonomy" id="81824"/>
    <lineage>
        <taxon>Eukaryota</taxon>
        <taxon>Choanoflagellata</taxon>
        <taxon>Craspedida</taxon>
        <taxon>Salpingoecidae</taxon>
        <taxon>Monosiga</taxon>
    </lineage>
</organism>
<accession>A9V0B6</accession>
<evidence type="ECO:0000256" key="8">
    <source>
        <dbReference type="ARBA" id="ARBA00022989"/>
    </source>
</evidence>
<keyword evidence="9" id="KW-0406">Ion transport</keyword>
<keyword evidence="8" id="KW-1133">Transmembrane helix</keyword>
<sequence length="626" mass="68281">MGVGVCLIGLLLVRSAWANDGCAVHLLGPGWQSCVSCPSNFTSNRVVLVPPFSTCTVLDTSPSCARRLWFTHYECAEDGSFILNRNKGRLTDPYVNVGCRVHFYEQERPGLVCDGHDSNTTLLYELPLGGAPSNLKRLVVRNHALLYAETTHFSMLQLLEELDLSNNAISLLYAQALPQLVNLKYLNLSHNRLTSLEPLQLPFQNSLQTLDVQGNEALTLRSDLLISSMAPDCTTILLPETCLDSAPSSCTAFLPASTPPINSTSCTIVDNTTAWTCPDGSTSITNWQYCDGIPDCADGWDEENCCQLAATEDTDYQTCSEGHLQVTIHQNHAQIMPPNPASVNPFCFSVLSIRYITAAWQSMQKGLDGAPEWSFALTFSSSFNSTATLTRNLAQVAVEDSRGYLELNLPLTAESTMPCLATSTTPNPKMPVGSTNNQSMPRSTQIGIAVGVACANNGGDDGRKQNMRKQSPCPLVANLHSASSNSDSSTLTPATVIQQSEKIAHTLVALKTFDEVELTDYKAVMFEAALMHIVGRHPHVIQLIGIIDDSSTNPTMGPTAKLGDFGLGRYLTGDHEYYKVSQLDELPFRPRFGIRKSVQIQLELAAKAAQIHFDQSCLDDWSRLGH</sequence>
<reference evidence="14 15" key="1">
    <citation type="journal article" date="2008" name="Nature">
        <title>The genome of the choanoflagellate Monosiga brevicollis and the origin of metazoans.</title>
        <authorList>
            <consortium name="JGI Sequencing"/>
            <person name="King N."/>
            <person name="Westbrook M.J."/>
            <person name="Young S.L."/>
            <person name="Kuo A."/>
            <person name="Abedin M."/>
            <person name="Chapman J."/>
            <person name="Fairclough S."/>
            <person name="Hellsten U."/>
            <person name="Isogai Y."/>
            <person name="Letunic I."/>
            <person name="Marr M."/>
            <person name="Pincus D."/>
            <person name="Putnam N."/>
            <person name="Rokas A."/>
            <person name="Wright K.J."/>
            <person name="Zuzow R."/>
            <person name="Dirks W."/>
            <person name="Good M."/>
            <person name="Goodstein D."/>
            <person name="Lemons D."/>
            <person name="Li W."/>
            <person name="Lyons J.B."/>
            <person name="Morris A."/>
            <person name="Nichols S."/>
            <person name="Richter D.J."/>
            <person name="Salamov A."/>
            <person name="Bork P."/>
            <person name="Lim W.A."/>
            <person name="Manning G."/>
            <person name="Miller W.T."/>
            <person name="McGinnis W."/>
            <person name="Shapiro H."/>
            <person name="Tjian R."/>
            <person name="Grigoriev I.V."/>
            <person name="Rokhsar D."/>
        </authorList>
    </citation>
    <scope>NUCLEOTIDE SEQUENCE [LARGE SCALE GENOMIC DNA]</scope>
    <source>
        <strain evidence="15">MX1 / ATCC 50154</strain>
    </source>
</reference>
<comment type="subcellular location">
    <subcellularLocation>
        <location evidence="1">Cell membrane</location>
        <topology evidence="1">Single-pass membrane protein</topology>
    </subcellularLocation>
</comment>
<dbReference type="InterPro" id="IPR001611">
    <property type="entry name" value="Leu-rich_rpt"/>
</dbReference>
<dbReference type="SUPFAM" id="SSF56112">
    <property type="entry name" value="Protein kinase-like (PK-like)"/>
    <property type="match status" value="1"/>
</dbReference>
<evidence type="ECO:0000256" key="10">
    <source>
        <dbReference type="ARBA" id="ARBA00023136"/>
    </source>
</evidence>
<keyword evidence="3" id="KW-1003">Cell membrane</keyword>
<evidence type="ECO:0000313" key="14">
    <source>
        <dbReference type="EMBL" id="EDQ89129.1"/>
    </source>
</evidence>
<keyword evidence="11" id="KW-1015">Disulfide bond</keyword>
<evidence type="ECO:0000256" key="7">
    <source>
        <dbReference type="ARBA" id="ARBA00022737"/>
    </source>
</evidence>
<dbReference type="Pfam" id="PF13855">
    <property type="entry name" value="LRR_8"/>
    <property type="match status" value="1"/>
</dbReference>
<evidence type="ECO:0008006" key="16">
    <source>
        <dbReference type="Google" id="ProtNLM"/>
    </source>
</evidence>
<dbReference type="SUPFAM" id="SSF52058">
    <property type="entry name" value="L domain-like"/>
    <property type="match status" value="1"/>
</dbReference>
<evidence type="ECO:0000256" key="9">
    <source>
        <dbReference type="ARBA" id="ARBA00023065"/>
    </source>
</evidence>
<evidence type="ECO:0000256" key="2">
    <source>
        <dbReference type="ARBA" id="ARBA00022448"/>
    </source>
</evidence>
<name>A9V0B6_MONBE</name>
<dbReference type="SUPFAM" id="SSF57424">
    <property type="entry name" value="LDL receptor-like module"/>
    <property type="match status" value="1"/>
</dbReference>
<dbReference type="RefSeq" id="XP_001746234.1">
    <property type="nucleotide sequence ID" value="XM_001746182.1"/>
</dbReference>
<dbReference type="InterPro" id="IPR011009">
    <property type="entry name" value="Kinase-like_dom_sf"/>
</dbReference>
<dbReference type="PROSITE" id="PS51450">
    <property type="entry name" value="LRR"/>
    <property type="match status" value="1"/>
</dbReference>
<evidence type="ECO:0000256" key="13">
    <source>
        <dbReference type="SAM" id="SignalP"/>
    </source>
</evidence>
<dbReference type="Gene3D" id="4.10.400.10">
    <property type="entry name" value="Low-density Lipoprotein Receptor"/>
    <property type="match status" value="1"/>
</dbReference>
<dbReference type="InParanoid" id="A9V0B6"/>
<dbReference type="InterPro" id="IPR003591">
    <property type="entry name" value="Leu-rich_rpt_typical-subtyp"/>
</dbReference>
<dbReference type="InterPro" id="IPR032675">
    <property type="entry name" value="LRR_dom_sf"/>
</dbReference>
<feature type="signal peptide" evidence="13">
    <location>
        <begin position="1"/>
        <end position="18"/>
    </location>
</feature>
<keyword evidence="2" id="KW-0813">Transport</keyword>
<dbReference type="GO" id="GO:0005886">
    <property type="term" value="C:plasma membrane"/>
    <property type="evidence" value="ECO:0007669"/>
    <property type="project" value="UniProtKB-SubCell"/>
</dbReference>
<keyword evidence="6 13" id="KW-0732">Signal</keyword>